<gene>
    <name evidence="12" type="ordered locus">Acid345_1664</name>
</gene>
<organism evidence="12 13">
    <name type="scientific">Koribacter versatilis (strain Ellin345)</name>
    <dbReference type="NCBI Taxonomy" id="204669"/>
    <lineage>
        <taxon>Bacteria</taxon>
        <taxon>Pseudomonadati</taxon>
        <taxon>Acidobacteriota</taxon>
        <taxon>Terriglobia</taxon>
        <taxon>Terriglobales</taxon>
        <taxon>Candidatus Korobacteraceae</taxon>
        <taxon>Candidatus Korobacter</taxon>
    </lineage>
</organism>
<evidence type="ECO:0000256" key="7">
    <source>
        <dbReference type="ARBA" id="ARBA00023180"/>
    </source>
</evidence>
<evidence type="ECO:0000313" key="12">
    <source>
        <dbReference type="EMBL" id="ABF40665.1"/>
    </source>
</evidence>
<feature type="transmembrane region" description="Helical" evidence="9">
    <location>
        <begin position="98"/>
        <end position="124"/>
    </location>
</feature>
<protein>
    <recommendedName>
        <fullName evidence="8">Lipase maturation factor 2</fullName>
    </recommendedName>
</protein>
<dbReference type="PANTHER" id="PTHR14463:SF5">
    <property type="entry name" value="LIPASE MATURATION FACTOR 2"/>
    <property type="match status" value="1"/>
</dbReference>
<feature type="domain" description="Lipase maturation factor 1/2 C-terminal" evidence="11">
    <location>
        <begin position="384"/>
        <end position="519"/>
    </location>
</feature>
<dbReference type="OrthoDB" id="9793230at2"/>
<evidence type="ECO:0000256" key="5">
    <source>
        <dbReference type="ARBA" id="ARBA00022989"/>
    </source>
</evidence>
<dbReference type="InterPro" id="IPR057434">
    <property type="entry name" value="LMF1/2_N"/>
</dbReference>
<dbReference type="InterPro" id="IPR009613">
    <property type="entry name" value="LMF"/>
</dbReference>
<sequence>MESLLSGDDERQREDELPFWRNWVRVLFSSEHGARDRLWPRWIFLRCLGLIYFSAFYSLVFQVKGLIGVDGILPARTYLRVIAEGAPGITRFWYAPTLYWISTSTGFIYALCWVGLIASLLLLLNLWPRGMLVLCFLCFLSFVGAAGDFSSYQSDGMLLEAGFICLFFAPPGWRPGLAASHPPSRASLFLLQWEWLRIYFESGIVKLASGDVQWRNFTAMDEYYQNGPLPTWIGWYIQHLPHTLHAFATGATLVMELGLIWMILLPRRFRIVLFAIVCSWEVMVIATANYAFLNYLVLSLGILLVDDRFVLSVFRRKDIVFTTEAQRHRELEFLGRHWRAARLAVATVMLTWVFYATAAELLLLLWRGAPVPTEPVAVLEPFRIANQYGLFAVMTRGRYEIEFQGSMDGEHWTAYPFRYKPQALNEAPKVYAPYQPRFDWNLWFASLDNWRNAPIVPNAEVQLLRNQRDVLGLFAGNPFASAPPRQVRAVLWQYWFTTMDEKRTTGNWWRREFLGLYAPTVELGEDGRPRFVREPVVESREP</sequence>
<accession>Q1IR35</accession>
<keyword evidence="3 9" id="KW-0812">Transmembrane</keyword>
<dbReference type="eggNOG" id="COG3011">
    <property type="taxonomic scope" value="Bacteria"/>
</dbReference>
<reference evidence="12 13" key="1">
    <citation type="journal article" date="2009" name="Appl. Environ. Microbiol.">
        <title>Three genomes from the phylum Acidobacteria provide insight into the lifestyles of these microorganisms in soils.</title>
        <authorList>
            <person name="Ward N.L."/>
            <person name="Challacombe J.F."/>
            <person name="Janssen P.H."/>
            <person name="Henrissat B."/>
            <person name="Coutinho P.M."/>
            <person name="Wu M."/>
            <person name="Xie G."/>
            <person name="Haft D.H."/>
            <person name="Sait M."/>
            <person name="Badger J."/>
            <person name="Barabote R.D."/>
            <person name="Bradley B."/>
            <person name="Brettin T.S."/>
            <person name="Brinkac L.M."/>
            <person name="Bruce D."/>
            <person name="Creasy T."/>
            <person name="Daugherty S.C."/>
            <person name="Davidsen T.M."/>
            <person name="DeBoy R.T."/>
            <person name="Detter J.C."/>
            <person name="Dodson R.J."/>
            <person name="Durkin A.S."/>
            <person name="Ganapathy A."/>
            <person name="Gwinn-Giglio M."/>
            <person name="Han C.S."/>
            <person name="Khouri H."/>
            <person name="Kiss H."/>
            <person name="Kothari S.P."/>
            <person name="Madupu R."/>
            <person name="Nelson K.E."/>
            <person name="Nelson W.C."/>
            <person name="Paulsen I."/>
            <person name="Penn K."/>
            <person name="Ren Q."/>
            <person name="Rosovitz M.J."/>
            <person name="Selengut J.D."/>
            <person name="Shrivastava S."/>
            <person name="Sullivan S.A."/>
            <person name="Tapia R."/>
            <person name="Thompson L.S."/>
            <person name="Watkins K.L."/>
            <person name="Yang Q."/>
            <person name="Yu C."/>
            <person name="Zafar N."/>
            <person name="Zhou L."/>
            <person name="Kuske C.R."/>
        </authorList>
    </citation>
    <scope>NUCLEOTIDE SEQUENCE [LARGE SCALE GENOMIC DNA]</scope>
    <source>
        <strain evidence="12 13">Ellin345</strain>
    </source>
</reference>
<keyword evidence="7" id="KW-0325">Glycoprotein</keyword>
<keyword evidence="4" id="KW-0256">Endoplasmic reticulum</keyword>
<dbReference type="Proteomes" id="UP000002432">
    <property type="component" value="Chromosome"/>
</dbReference>
<dbReference type="AlphaFoldDB" id="Q1IR35"/>
<feature type="transmembrane region" description="Helical" evidence="9">
    <location>
        <begin position="343"/>
        <end position="366"/>
    </location>
</feature>
<evidence type="ECO:0000256" key="8">
    <source>
        <dbReference type="ARBA" id="ARBA00040643"/>
    </source>
</evidence>
<evidence type="ECO:0000256" key="1">
    <source>
        <dbReference type="ARBA" id="ARBA00004477"/>
    </source>
</evidence>
<dbReference type="RefSeq" id="WP_011522467.1">
    <property type="nucleotide sequence ID" value="NC_008009.1"/>
</dbReference>
<evidence type="ECO:0000313" key="13">
    <source>
        <dbReference type="Proteomes" id="UP000002432"/>
    </source>
</evidence>
<dbReference type="STRING" id="204669.Acid345_1664"/>
<dbReference type="EnsemblBacteria" id="ABF40665">
    <property type="protein sequence ID" value="ABF40665"/>
    <property type="gene ID" value="Acid345_1664"/>
</dbReference>
<dbReference type="HOGENOM" id="CLU_020557_1_0_0"/>
<evidence type="ECO:0000256" key="9">
    <source>
        <dbReference type="SAM" id="Phobius"/>
    </source>
</evidence>
<dbReference type="EMBL" id="CP000360">
    <property type="protein sequence ID" value="ABF40665.1"/>
    <property type="molecule type" value="Genomic_DNA"/>
</dbReference>
<dbReference type="GO" id="GO:0051604">
    <property type="term" value="P:protein maturation"/>
    <property type="evidence" value="ECO:0007669"/>
    <property type="project" value="InterPro"/>
</dbReference>
<feature type="transmembrane region" description="Helical" evidence="9">
    <location>
        <begin position="131"/>
        <end position="149"/>
    </location>
</feature>
<evidence type="ECO:0000256" key="3">
    <source>
        <dbReference type="ARBA" id="ARBA00022692"/>
    </source>
</evidence>
<name>Q1IR35_KORVE</name>
<dbReference type="Pfam" id="PF06762">
    <property type="entry name" value="LMF1"/>
    <property type="match status" value="1"/>
</dbReference>
<dbReference type="KEGG" id="aba:Acid345_1664"/>
<keyword evidence="13" id="KW-1185">Reference proteome</keyword>
<proteinExistence type="inferred from homology"/>
<evidence type="ECO:0000256" key="4">
    <source>
        <dbReference type="ARBA" id="ARBA00022824"/>
    </source>
</evidence>
<keyword evidence="6 9" id="KW-0472">Membrane</keyword>
<dbReference type="Pfam" id="PF25179">
    <property type="entry name" value="LMF1_C"/>
    <property type="match status" value="1"/>
</dbReference>
<comment type="subcellular location">
    <subcellularLocation>
        <location evidence="1">Endoplasmic reticulum membrane</location>
        <topology evidence="1">Multi-pass membrane protein</topology>
    </subcellularLocation>
</comment>
<evidence type="ECO:0000259" key="10">
    <source>
        <dbReference type="Pfam" id="PF06762"/>
    </source>
</evidence>
<evidence type="ECO:0000256" key="6">
    <source>
        <dbReference type="ARBA" id="ARBA00023136"/>
    </source>
</evidence>
<feature type="transmembrane region" description="Helical" evidence="9">
    <location>
        <begin position="244"/>
        <end position="264"/>
    </location>
</feature>
<feature type="domain" description="Lipase maturation factor 1/2 N-terminal" evidence="10">
    <location>
        <begin position="151"/>
        <end position="310"/>
    </location>
</feature>
<evidence type="ECO:0000259" key="11">
    <source>
        <dbReference type="Pfam" id="PF25179"/>
    </source>
</evidence>
<comment type="similarity">
    <text evidence="2">Belongs to the lipase maturation factor family.</text>
</comment>
<evidence type="ECO:0000256" key="2">
    <source>
        <dbReference type="ARBA" id="ARBA00005512"/>
    </source>
</evidence>
<feature type="transmembrane region" description="Helical" evidence="9">
    <location>
        <begin position="43"/>
        <end position="63"/>
    </location>
</feature>
<dbReference type="PANTHER" id="PTHR14463">
    <property type="entry name" value="LIPASE MATURATION FACTOR"/>
    <property type="match status" value="1"/>
</dbReference>
<keyword evidence="5 9" id="KW-1133">Transmembrane helix</keyword>
<feature type="transmembrane region" description="Helical" evidence="9">
    <location>
        <begin position="271"/>
        <end position="290"/>
    </location>
</feature>
<dbReference type="InterPro" id="IPR057433">
    <property type="entry name" value="LMF1/2_C"/>
</dbReference>